<evidence type="ECO:0000256" key="2">
    <source>
        <dbReference type="ARBA" id="ARBA00012438"/>
    </source>
</evidence>
<dbReference type="Proteomes" id="UP000437862">
    <property type="component" value="Chromosome"/>
</dbReference>
<proteinExistence type="predicted"/>
<keyword evidence="3" id="KW-0808">Transferase</keyword>
<dbReference type="PANTHER" id="PTHR24421">
    <property type="entry name" value="NITRATE/NITRITE SENSOR PROTEIN NARX-RELATED"/>
    <property type="match status" value="1"/>
</dbReference>
<evidence type="ECO:0000256" key="4">
    <source>
        <dbReference type="ARBA" id="ARBA00022777"/>
    </source>
</evidence>
<dbReference type="PANTHER" id="PTHR24421:SF58">
    <property type="entry name" value="SIGNAL TRANSDUCTION HISTIDINE-PROTEIN KINASE_PHOSPHATASE UHPB"/>
    <property type="match status" value="1"/>
</dbReference>
<dbReference type="Gene3D" id="3.30.565.10">
    <property type="entry name" value="Histidine kinase-like ATPase, C-terminal domain"/>
    <property type="match status" value="1"/>
</dbReference>
<dbReference type="SUPFAM" id="SSF55874">
    <property type="entry name" value="ATPase domain of HSP90 chaperone/DNA topoisomerase II/histidine kinase"/>
    <property type="match status" value="1"/>
</dbReference>
<keyword evidence="5" id="KW-0902">Two-component regulatory system</keyword>
<organism evidence="7 8">
    <name type="scientific">Pseudoduganella flava</name>
    <dbReference type="NCBI Taxonomy" id="871742"/>
    <lineage>
        <taxon>Bacteria</taxon>
        <taxon>Pseudomonadati</taxon>
        <taxon>Pseudomonadota</taxon>
        <taxon>Betaproteobacteria</taxon>
        <taxon>Burkholderiales</taxon>
        <taxon>Oxalobacteraceae</taxon>
        <taxon>Telluria group</taxon>
        <taxon>Pseudoduganella</taxon>
    </lineage>
</organism>
<reference evidence="7 8" key="1">
    <citation type="submission" date="2019-12" db="EMBL/GenBank/DDBJ databases">
        <title>Draft Genome Sequences of Six Type Strains of the Genus Massilia.</title>
        <authorList>
            <person name="Miess H."/>
            <person name="Frediansyah A."/>
            <person name="Goeker M."/>
            <person name="Gross H."/>
        </authorList>
    </citation>
    <scope>NUCLEOTIDE SEQUENCE [LARGE SCALE GENOMIC DNA]</scope>
    <source>
        <strain evidence="7 8">DSM 26639</strain>
    </source>
</reference>
<accession>A0ABX6FJF3</accession>
<dbReference type="InterPro" id="IPR003594">
    <property type="entry name" value="HATPase_dom"/>
</dbReference>
<dbReference type="EMBL" id="CP046904">
    <property type="protein sequence ID" value="QGZ37707.1"/>
    <property type="molecule type" value="Genomic_DNA"/>
</dbReference>
<evidence type="ECO:0000256" key="1">
    <source>
        <dbReference type="ARBA" id="ARBA00000085"/>
    </source>
</evidence>
<protein>
    <recommendedName>
        <fullName evidence="2">histidine kinase</fullName>
        <ecNumber evidence="2">2.7.13.3</ecNumber>
    </recommendedName>
</protein>
<dbReference type="InterPro" id="IPR036890">
    <property type="entry name" value="HATPase_C_sf"/>
</dbReference>
<keyword evidence="4" id="KW-0418">Kinase</keyword>
<evidence type="ECO:0000256" key="3">
    <source>
        <dbReference type="ARBA" id="ARBA00022679"/>
    </source>
</evidence>
<feature type="domain" description="Histidine kinase" evidence="6">
    <location>
        <begin position="110"/>
        <end position="197"/>
    </location>
</feature>
<dbReference type="CDD" id="cd16917">
    <property type="entry name" value="HATPase_UhpB-NarQ-NarX-like"/>
    <property type="match status" value="1"/>
</dbReference>
<name>A0ABX6FJF3_9BURK</name>
<evidence type="ECO:0000256" key="5">
    <source>
        <dbReference type="ARBA" id="ARBA00023012"/>
    </source>
</evidence>
<sequence length="210" mass="22059">MRCCCNAAPACAASSLPNRRYAPPPSVRCATATACWPAWRTSSAARARRSAAALEQGLRLAVQRQLDEFARISGIRCHLETEAPDAAGIAAPAPRRRADRDAFAAAETALFRILQEALSNVLRHACASEVHVALGRGVDTLLLTVRDNGVGLPPGCECQGHGLSGIADRVKAAGGQLTLDSQPGQGTTMHVALPAGHPRTAECYQAELCD</sequence>
<keyword evidence="8" id="KW-1185">Reference proteome</keyword>
<comment type="catalytic activity">
    <reaction evidence="1">
        <text>ATP + protein L-histidine = ADP + protein N-phospho-L-histidine.</text>
        <dbReference type="EC" id="2.7.13.3"/>
    </reaction>
</comment>
<dbReference type="InterPro" id="IPR050482">
    <property type="entry name" value="Sensor_HK_TwoCompSys"/>
</dbReference>
<dbReference type="InterPro" id="IPR005467">
    <property type="entry name" value="His_kinase_dom"/>
</dbReference>
<dbReference type="InterPro" id="IPR004358">
    <property type="entry name" value="Sig_transdc_His_kin-like_C"/>
</dbReference>
<dbReference type="EC" id="2.7.13.3" evidence="2"/>
<evidence type="ECO:0000313" key="8">
    <source>
        <dbReference type="Proteomes" id="UP000437862"/>
    </source>
</evidence>
<evidence type="ECO:0000313" key="7">
    <source>
        <dbReference type="EMBL" id="QGZ37707.1"/>
    </source>
</evidence>
<dbReference type="SMART" id="SM00387">
    <property type="entry name" value="HATPase_c"/>
    <property type="match status" value="1"/>
</dbReference>
<dbReference type="Pfam" id="PF02518">
    <property type="entry name" value="HATPase_c"/>
    <property type="match status" value="1"/>
</dbReference>
<gene>
    <name evidence="7" type="ORF">GO485_00625</name>
</gene>
<evidence type="ECO:0000259" key="6">
    <source>
        <dbReference type="PROSITE" id="PS50109"/>
    </source>
</evidence>
<dbReference type="PRINTS" id="PR00344">
    <property type="entry name" value="BCTRLSENSOR"/>
</dbReference>
<dbReference type="PROSITE" id="PS50109">
    <property type="entry name" value="HIS_KIN"/>
    <property type="match status" value="1"/>
</dbReference>